<feature type="region of interest" description="Disordered" evidence="1">
    <location>
        <begin position="737"/>
        <end position="912"/>
    </location>
</feature>
<feature type="compositionally biased region" description="Basic and acidic residues" evidence="1">
    <location>
        <begin position="740"/>
        <end position="763"/>
    </location>
</feature>
<dbReference type="PANTHER" id="PTHR23542">
    <property type="match status" value="1"/>
</dbReference>
<evidence type="ECO:0000313" key="3">
    <source>
        <dbReference type="EMBL" id="CAN02895.1"/>
    </source>
</evidence>
<organism evidence="3 4">
    <name type="scientific">Clavibacter michiganensis subsp. michiganensis (strain NCPPB 382)</name>
    <dbReference type="NCBI Taxonomy" id="443906"/>
    <lineage>
        <taxon>Bacteria</taxon>
        <taxon>Bacillati</taxon>
        <taxon>Actinomycetota</taxon>
        <taxon>Actinomycetes</taxon>
        <taxon>Micrococcales</taxon>
        <taxon>Microbacteriaceae</taxon>
        <taxon>Clavibacter</taxon>
    </lineage>
</organism>
<feature type="transmembrane region" description="Helical" evidence="2">
    <location>
        <begin position="87"/>
        <end position="107"/>
    </location>
</feature>
<feature type="transmembrane region" description="Helical" evidence="2">
    <location>
        <begin position="54"/>
        <end position="75"/>
    </location>
</feature>
<dbReference type="GO" id="GO:0022857">
    <property type="term" value="F:transmembrane transporter activity"/>
    <property type="evidence" value="ECO:0007669"/>
    <property type="project" value="InterPro"/>
</dbReference>
<keyword evidence="2" id="KW-1133">Transmembrane helix</keyword>
<dbReference type="HOGENOM" id="CLU_318780_0_0_11"/>
<dbReference type="KEGG" id="cmi:CMM_2809"/>
<name>A5CUV7_CLAM3</name>
<dbReference type="InterPro" id="IPR036259">
    <property type="entry name" value="MFS_trans_sf"/>
</dbReference>
<protein>
    <submittedName>
        <fullName evidence="3">Sugar MFS permease</fullName>
    </submittedName>
</protein>
<feature type="transmembrane region" description="Helical" evidence="2">
    <location>
        <begin position="301"/>
        <end position="322"/>
    </location>
</feature>
<feature type="compositionally biased region" description="Basic and acidic residues" evidence="1">
    <location>
        <begin position="217"/>
        <end position="226"/>
    </location>
</feature>
<feature type="compositionally biased region" description="Pro residues" evidence="1">
    <location>
        <begin position="874"/>
        <end position="883"/>
    </location>
</feature>
<feature type="compositionally biased region" description="Basic residues" evidence="1">
    <location>
        <begin position="902"/>
        <end position="912"/>
    </location>
</feature>
<feature type="compositionally biased region" description="Acidic residues" evidence="1">
    <location>
        <begin position="837"/>
        <end position="851"/>
    </location>
</feature>
<feature type="transmembrane region" description="Helical" evidence="2">
    <location>
        <begin position="267"/>
        <end position="289"/>
    </location>
</feature>
<dbReference type="InterPro" id="IPR011701">
    <property type="entry name" value="MFS"/>
</dbReference>
<sequence length="912" mass="91912">MTAARTPPPARTGYLAVLALPGALRVFLPAMLGRLSFAMVALALLLLVQARTGSFAAAGLATGAFGLANVLASPVRARLVDAHGQRPVLVALAVAHALGLVGVLAVVRIGAPVGVVVVTAALAGLAMPPLGAAMRVVWAALVPDARMRTRAYSLDAVGEEVVFTVGPLVVAALVAVADPEVAVLASAAASVTGTLGMTSSRLSRAQGARPAPPEGRPTADGRARRRSADPLRQPLVIPLLVTLLGVGAVLGSVEVAVAALAERAGSTALAGPLLAAFAAGSAVGGLAYGTCAWRAPARIRLVVLVAAMLAATAVLAAVAARVPAAPDALALVLLAAALVPVGLFLAPAMVTGYLLADAQTEPSVRTEASAWVNTAVNTGVALAAAAVGAVVDAAGPLAGIGVGAVGGTRRGRDRGAGPAAATRDGGASGGASHRDRVLAQRLHDRPELHGRLGALALGVGSRDDAGARVRDDGARRIHLGAPQRDGPLAVAVGRDPADRPGVAAAVGGLELGDERQRGGRRVPGDGGRRVQRAHEVERRGSVAERARDVARQVPQVRQLEREGRVGGGEVAAVRVERVEHAVARERVLLVVLAGCGEAGGRGGVGARVRAARDGAGEHARADRAAADAHERLGARADEAVDRVGPAVGVAEREAAEGEPEVTAEGEAADEVAREHDLLHVARRDRGDGARDGRLVVVGTHGSGAQVQAVLGAGALGHGDGSRGQGVERGGDVAVLLVGEPDPRDPRHPVPSADHEAGHDEHARGLRVVGEGEGAERDEARAGDPERIRHGRRRGHLAPRGGGVANTVGPAELESDGLADAAHPGSVPEPQERVPGVEEGDEPGDGVDGGGVDEERSDAGCGHGCQPTAGDPGLPGRPPTPGPGPACARRPRPLMGPWASGRRPPRAQRARID</sequence>
<evidence type="ECO:0000256" key="2">
    <source>
        <dbReference type="SAM" id="Phobius"/>
    </source>
</evidence>
<dbReference type="Gene3D" id="1.20.1250.20">
    <property type="entry name" value="MFS general substrate transporter like domains"/>
    <property type="match status" value="1"/>
</dbReference>
<dbReference type="eggNOG" id="COG2814">
    <property type="taxonomic scope" value="Bacteria"/>
</dbReference>
<dbReference type="Proteomes" id="UP000001564">
    <property type="component" value="Chromosome"/>
</dbReference>
<feature type="transmembrane region" description="Helical" evidence="2">
    <location>
        <begin position="328"/>
        <end position="356"/>
    </location>
</feature>
<feature type="region of interest" description="Disordered" evidence="1">
    <location>
        <begin position="200"/>
        <end position="226"/>
    </location>
</feature>
<feature type="compositionally biased region" description="Low complexity" evidence="1">
    <location>
        <begin position="416"/>
        <end position="425"/>
    </location>
</feature>
<accession>A5CUV7</accession>
<dbReference type="SUPFAM" id="SSF103473">
    <property type="entry name" value="MFS general substrate transporter"/>
    <property type="match status" value="1"/>
</dbReference>
<feature type="compositionally biased region" description="Basic and acidic residues" evidence="1">
    <location>
        <begin position="773"/>
        <end position="787"/>
    </location>
</feature>
<proteinExistence type="predicted"/>
<evidence type="ECO:0000256" key="1">
    <source>
        <dbReference type="SAM" id="MobiDB-lite"/>
    </source>
</evidence>
<dbReference type="Pfam" id="PF07690">
    <property type="entry name" value="MFS_1"/>
    <property type="match status" value="1"/>
</dbReference>
<evidence type="ECO:0000313" key="4">
    <source>
        <dbReference type="Proteomes" id="UP000001564"/>
    </source>
</evidence>
<dbReference type="EMBL" id="AM711867">
    <property type="protein sequence ID" value="CAN02895.1"/>
    <property type="molecule type" value="Genomic_DNA"/>
</dbReference>
<feature type="transmembrane region" description="Helical" evidence="2">
    <location>
        <begin position="235"/>
        <end position="261"/>
    </location>
</feature>
<feature type="region of interest" description="Disordered" evidence="1">
    <location>
        <begin position="408"/>
        <end position="433"/>
    </location>
</feature>
<feature type="transmembrane region" description="Helical" evidence="2">
    <location>
        <begin position="113"/>
        <end position="141"/>
    </location>
</feature>
<keyword evidence="2" id="KW-0812">Transmembrane</keyword>
<dbReference type="PANTHER" id="PTHR23542:SF1">
    <property type="entry name" value="MAJOR FACILITATOR SUPERFAMILY (MFS) PROFILE DOMAIN-CONTAINING PROTEIN"/>
    <property type="match status" value="1"/>
</dbReference>
<gene>
    <name evidence="3" type="ordered locus">CMM_2809</name>
</gene>
<keyword evidence="2" id="KW-0472">Membrane</keyword>
<dbReference type="AlphaFoldDB" id="A5CUV7"/>
<reference evidence="3 4" key="1">
    <citation type="journal article" date="2008" name="J. Bacteriol.">
        <title>The genome sequence of the tomato-pathogenic actinomycete Clavibacter michiganensis subsp. michiganensis NCPPB382 reveals a large island involved in pathogenicity.</title>
        <authorList>
            <person name="Gartemann K.H."/>
            <person name="Abt B."/>
            <person name="Bekel T."/>
            <person name="Burger A."/>
            <person name="Engemann J."/>
            <person name="Flugel M."/>
            <person name="Gaigalat L."/>
            <person name="Goesmann A."/>
            <person name="Grafen I."/>
            <person name="Kalinowski J."/>
            <person name="Kaup O."/>
            <person name="Kirchner O."/>
            <person name="Krause L."/>
            <person name="Linke B."/>
            <person name="McHardy A."/>
            <person name="Meyer F."/>
            <person name="Pohle S."/>
            <person name="Ruckert C."/>
            <person name="Schneiker S."/>
            <person name="Zellermann E.M."/>
            <person name="Puhler A."/>
            <person name="Eichenlaub R."/>
            <person name="Kaiser O."/>
            <person name="Bartels D."/>
        </authorList>
    </citation>
    <scope>NUCLEOTIDE SEQUENCE [LARGE SCALE GENOMIC DNA]</scope>
    <source>
        <strain evidence="3 4">NCPPB 382</strain>
    </source>
</reference>
<keyword evidence="4" id="KW-1185">Reference proteome</keyword>